<proteinExistence type="predicted"/>
<gene>
    <name evidence="1" type="ORF">K239x_27660</name>
</gene>
<reference evidence="1 2" key="1">
    <citation type="submission" date="2019-02" db="EMBL/GenBank/DDBJ databases">
        <title>Deep-cultivation of Planctomycetes and their phenomic and genomic characterization uncovers novel biology.</title>
        <authorList>
            <person name="Wiegand S."/>
            <person name="Jogler M."/>
            <person name="Boedeker C."/>
            <person name="Pinto D."/>
            <person name="Vollmers J."/>
            <person name="Rivas-Marin E."/>
            <person name="Kohn T."/>
            <person name="Peeters S.H."/>
            <person name="Heuer A."/>
            <person name="Rast P."/>
            <person name="Oberbeckmann S."/>
            <person name="Bunk B."/>
            <person name="Jeske O."/>
            <person name="Meyerdierks A."/>
            <person name="Storesund J.E."/>
            <person name="Kallscheuer N."/>
            <person name="Luecker S."/>
            <person name="Lage O.M."/>
            <person name="Pohl T."/>
            <person name="Merkel B.J."/>
            <person name="Hornburger P."/>
            <person name="Mueller R.-W."/>
            <person name="Bruemmer F."/>
            <person name="Labrenz M."/>
            <person name="Spormann A.M."/>
            <person name="Op den Camp H."/>
            <person name="Overmann J."/>
            <person name="Amann R."/>
            <person name="Jetten M.S.M."/>
            <person name="Mascher T."/>
            <person name="Medema M.H."/>
            <person name="Devos D.P."/>
            <person name="Kaster A.-K."/>
            <person name="Ovreas L."/>
            <person name="Rohde M."/>
            <person name="Galperin M.Y."/>
            <person name="Jogler C."/>
        </authorList>
    </citation>
    <scope>NUCLEOTIDE SEQUENCE [LARGE SCALE GENOMIC DNA]</scope>
    <source>
        <strain evidence="1 2">K23_9</strain>
    </source>
</reference>
<evidence type="ECO:0000313" key="2">
    <source>
        <dbReference type="Proteomes" id="UP000319817"/>
    </source>
</evidence>
<dbReference type="EMBL" id="CP036526">
    <property type="protein sequence ID" value="QDT10776.1"/>
    <property type="molecule type" value="Genomic_DNA"/>
</dbReference>
<sequence length="151" mass="17770">MDGENLARADSELLKSEEMDELWELFNAIHRIWGSEACRIEDMASRWREFVLLKLSESPSYVEHYQDGCKLLSELRDQYGKNLYQYLLLDGQLHRQTNSRIADLKRFVIDEFIRVYVSSGGFRSFGGKNYTGFVSGSRFRSQRPYRTYEDA</sequence>
<protein>
    <submittedName>
        <fullName evidence="1">Uncharacterized protein</fullName>
    </submittedName>
</protein>
<keyword evidence="2" id="KW-1185">Reference proteome</keyword>
<accession>A0A517NUI7</accession>
<organism evidence="1 2">
    <name type="scientific">Stieleria marina</name>
    <dbReference type="NCBI Taxonomy" id="1930275"/>
    <lineage>
        <taxon>Bacteria</taxon>
        <taxon>Pseudomonadati</taxon>
        <taxon>Planctomycetota</taxon>
        <taxon>Planctomycetia</taxon>
        <taxon>Pirellulales</taxon>
        <taxon>Pirellulaceae</taxon>
        <taxon>Stieleria</taxon>
    </lineage>
</organism>
<evidence type="ECO:0000313" key="1">
    <source>
        <dbReference type="EMBL" id="QDT10776.1"/>
    </source>
</evidence>
<dbReference type="AlphaFoldDB" id="A0A517NUI7"/>
<dbReference type="Proteomes" id="UP000319817">
    <property type="component" value="Chromosome"/>
</dbReference>
<name>A0A517NUI7_9BACT</name>